<dbReference type="Proteomes" id="UP000242875">
    <property type="component" value="Unassembled WGS sequence"/>
</dbReference>
<dbReference type="Pfam" id="PF07992">
    <property type="entry name" value="Pyr_redox_2"/>
    <property type="match status" value="1"/>
</dbReference>
<comment type="caution">
    <text evidence="2">The sequence shown here is derived from an EMBL/GenBank/DDBJ whole genome shotgun (WGS) entry which is preliminary data.</text>
</comment>
<dbReference type="GO" id="GO:0005737">
    <property type="term" value="C:cytoplasm"/>
    <property type="evidence" value="ECO:0007669"/>
    <property type="project" value="TreeGrafter"/>
</dbReference>
<dbReference type="GO" id="GO:0050660">
    <property type="term" value="F:flavin adenine dinucleotide binding"/>
    <property type="evidence" value="ECO:0007669"/>
    <property type="project" value="TreeGrafter"/>
</dbReference>
<dbReference type="PANTHER" id="PTHR43735:SF11">
    <property type="entry name" value="HYPOTHETICAL OXIDOREDUCTASE (EUROFUNG)"/>
    <property type="match status" value="1"/>
</dbReference>
<organism evidence="2 3">
    <name type="scientific">Bifiguratus adelaidae</name>
    <dbReference type="NCBI Taxonomy" id="1938954"/>
    <lineage>
        <taxon>Eukaryota</taxon>
        <taxon>Fungi</taxon>
        <taxon>Fungi incertae sedis</taxon>
        <taxon>Mucoromycota</taxon>
        <taxon>Mucoromycotina</taxon>
        <taxon>Endogonomycetes</taxon>
        <taxon>Endogonales</taxon>
        <taxon>Endogonales incertae sedis</taxon>
        <taxon>Bifiguratus</taxon>
    </lineage>
</organism>
<gene>
    <name evidence="2" type="ORF">BZG36_01461</name>
</gene>
<evidence type="ECO:0000313" key="2">
    <source>
        <dbReference type="EMBL" id="OZJ05672.1"/>
    </source>
</evidence>
<dbReference type="GO" id="GO:0004174">
    <property type="term" value="F:electron-transferring-flavoprotein dehydrogenase activity"/>
    <property type="evidence" value="ECO:0007669"/>
    <property type="project" value="TreeGrafter"/>
</dbReference>
<dbReference type="OrthoDB" id="202203at2759"/>
<dbReference type="AlphaFoldDB" id="A0A261Y4Y7"/>
<feature type="domain" description="FAD/NAD(P)-binding" evidence="1">
    <location>
        <begin position="6"/>
        <end position="289"/>
    </location>
</feature>
<dbReference type="PANTHER" id="PTHR43735">
    <property type="entry name" value="APOPTOSIS-INDUCING FACTOR 1"/>
    <property type="match status" value="1"/>
</dbReference>
<protein>
    <recommendedName>
        <fullName evidence="1">FAD/NAD(P)-binding domain-containing protein</fullName>
    </recommendedName>
</protein>
<dbReference type="PRINTS" id="PR00469">
    <property type="entry name" value="PNDRDTASEII"/>
</dbReference>
<sequence length="377" mass="40298">MSAIENIVIIGGGFAGVGAVKKLQSMPLSDKYRLILVNASDHFFHIIAALRAAVTPDLDNTIFVPYTSLMTKDGEFVHGKVTKISDSSVTVALHASAERVIDYKYLVIATGAHHPAWAQASANTKEDGLRLLTERQAAVKRAKHIVIIGGGSTGIELAGEIVDFYPEKRVTIVHSGDLLGNQDMTENAKRALENAVKKIKGIEVIRNDAVVDPRDAEGDLHIVTKNGNQIAADLQIVTFGVVANSDIITTLDPNLVNPKTHSIKVKPTLQLDSVNHPNIFAIGDVADAVGSKMAANTSAHVDILAKNLQSIDAGKTPTAVYKGPMGAFAITLGRSKGIIWFPFFGGFALGNYLTSKAKSATLGIPKIWQTLKVQLVQ</sequence>
<evidence type="ECO:0000313" key="3">
    <source>
        <dbReference type="Proteomes" id="UP000242875"/>
    </source>
</evidence>
<reference evidence="2 3" key="1">
    <citation type="journal article" date="2017" name="Mycologia">
        <title>Bifiguratus adelaidae, gen. et sp. nov., a new member of Mucoromycotina in endophytic and soil-dwelling habitats.</title>
        <authorList>
            <person name="Torres-Cruz T.J."/>
            <person name="Billingsley Tobias T.L."/>
            <person name="Almatruk M."/>
            <person name="Hesse C."/>
            <person name="Kuske C.R."/>
            <person name="Desiro A."/>
            <person name="Benucci G.M."/>
            <person name="Bonito G."/>
            <person name="Stajich J.E."/>
            <person name="Dunlap C."/>
            <person name="Arnold A.E."/>
            <person name="Porras-Alfaro A."/>
        </authorList>
    </citation>
    <scope>NUCLEOTIDE SEQUENCE [LARGE SCALE GENOMIC DNA]</scope>
    <source>
        <strain evidence="2 3">AZ0501</strain>
    </source>
</reference>
<dbReference type="InterPro" id="IPR036188">
    <property type="entry name" value="FAD/NAD-bd_sf"/>
</dbReference>
<dbReference type="EMBL" id="MVBO01000011">
    <property type="protein sequence ID" value="OZJ05672.1"/>
    <property type="molecule type" value="Genomic_DNA"/>
</dbReference>
<name>A0A261Y4Y7_9FUNG</name>
<dbReference type="InterPro" id="IPR023753">
    <property type="entry name" value="FAD/NAD-binding_dom"/>
</dbReference>
<dbReference type="SUPFAM" id="SSF51905">
    <property type="entry name" value="FAD/NAD(P)-binding domain"/>
    <property type="match status" value="1"/>
</dbReference>
<keyword evidence="3" id="KW-1185">Reference proteome</keyword>
<accession>A0A261Y4Y7</accession>
<evidence type="ECO:0000259" key="1">
    <source>
        <dbReference type="Pfam" id="PF07992"/>
    </source>
</evidence>
<proteinExistence type="predicted"/>
<dbReference type="Gene3D" id="3.50.50.100">
    <property type="match status" value="1"/>
</dbReference>
<dbReference type="PRINTS" id="PR00368">
    <property type="entry name" value="FADPNR"/>
</dbReference>